<dbReference type="SUPFAM" id="SSF50965">
    <property type="entry name" value="Galactose oxidase, central domain"/>
    <property type="match status" value="1"/>
</dbReference>
<accession>A0AA39SJN1</accession>
<sequence length="375" mass="44514">MTDFENIPYEVMTLILLKLSVKSLLRLKCVCKTWYALIKSPSFISTHLKSHNNEDSHLVVHNFEYLYIENPDYYDPNTYPFEYTLFVDKTLKDLSYQVLDSQFPIHGVELIGPYDGFFVVWQREDKRIYLWNIATRETRALPKCRFGYPQIYGCGYDPLSDGYKLVFLRNFSHVYGSDRSLDSHVSLYSFNNDSWRYLQVPELRHYLWVYYSSKNSCLNGVCYWLAMRDETVILSFDISSEIFQEINLREYGINLPVNRLDSISLELVNDSLYLLTLSRNEFSIWMMRDGCWTKRFTRTNDDYGLNDWLGYWKDDTIFKHGPILRDLNSNEEMYLGISFSTNTEVYRYNESLVSIKRENDFSEVVDIPWHVLGVI</sequence>
<proteinExistence type="predicted"/>
<dbReference type="NCBIfam" id="TIGR01640">
    <property type="entry name" value="F_box_assoc_1"/>
    <property type="match status" value="1"/>
</dbReference>
<dbReference type="SUPFAM" id="SSF81383">
    <property type="entry name" value="F-box domain"/>
    <property type="match status" value="1"/>
</dbReference>
<dbReference type="Pfam" id="PF00646">
    <property type="entry name" value="F-box"/>
    <property type="match status" value="1"/>
</dbReference>
<reference evidence="2" key="2">
    <citation type="submission" date="2023-06" db="EMBL/GenBank/DDBJ databases">
        <authorList>
            <person name="Swenson N.G."/>
            <person name="Wegrzyn J.L."/>
            <person name="Mcevoy S.L."/>
        </authorList>
    </citation>
    <scope>NUCLEOTIDE SEQUENCE</scope>
    <source>
        <strain evidence="2">NS2018</strain>
        <tissue evidence="2">Leaf</tissue>
    </source>
</reference>
<dbReference type="InterPro" id="IPR036047">
    <property type="entry name" value="F-box-like_dom_sf"/>
</dbReference>
<feature type="domain" description="F-box" evidence="1">
    <location>
        <begin position="1"/>
        <end position="47"/>
    </location>
</feature>
<name>A0AA39SJN1_ACESA</name>
<dbReference type="InterPro" id="IPR006527">
    <property type="entry name" value="F-box-assoc_dom_typ1"/>
</dbReference>
<dbReference type="PANTHER" id="PTHR31672:SF13">
    <property type="entry name" value="F-BOX PROTEIN CPR30-LIKE"/>
    <property type="match status" value="1"/>
</dbReference>
<keyword evidence="3" id="KW-1185">Reference proteome</keyword>
<dbReference type="InterPro" id="IPR017451">
    <property type="entry name" value="F-box-assoc_interact_dom"/>
</dbReference>
<evidence type="ECO:0000313" key="3">
    <source>
        <dbReference type="Proteomes" id="UP001168877"/>
    </source>
</evidence>
<protein>
    <recommendedName>
        <fullName evidence="1">F-box domain-containing protein</fullName>
    </recommendedName>
</protein>
<dbReference type="Pfam" id="PF07734">
    <property type="entry name" value="FBA_1"/>
    <property type="match status" value="1"/>
</dbReference>
<dbReference type="EMBL" id="JAUESC010000380">
    <property type="protein sequence ID" value="KAK0592744.1"/>
    <property type="molecule type" value="Genomic_DNA"/>
</dbReference>
<dbReference type="InterPro" id="IPR001810">
    <property type="entry name" value="F-box_dom"/>
</dbReference>
<gene>
    <name evidence="2" type="ORF">LWI29_024568</name>
</gene>
<dbReference type="InterPro" id="IPR011043">
    <property type="entry name" value="Gal_Oxase/kelch_b-propeller"/>
</dbReference>
<dbReference type="AlphaFoldDB" id="A0AA39SJN1"/>
<reference evidence="2" key="1">
    <citation type="journal article" date="2022" name="Plant J.">
        <title>Strategies of tolerance reflected in two North American maple genomes.</title>
        <authorList>
            <person name="McEvoy S.L."/>
            <person name="Sezen U.U."/>
            <person name="Trouern-Trend A."/>
            <person name="McMahon S.M."/>
            <person name="Schaberg P.G."/>
            <person name="Yang J."/>
            <person name="Wegrzyn J.L."/>
            <person name="Swenson N.G."/>
        </authorList>
    </citation>
    <scope>NUCLEOTIDE SEQUENCE</scope>
    <source>
        <strain evidence="2">NS2018</strain>
    </source>
</reference>
<evidence type="ECO:0000313" key="2">
    <source>
        <dbReference type="EMBL" id="KAK0592744.1"/>
    </source>
</evidence>
<dbReference type="InterPro" id="IPR050796">
    <property type="entry name" value="SCF_F-box_component"/>
</dbReference>
<dbReference type="Proteomes" id="UP001168877">
    <property type="component" value="Unassembled WGS sequence"/>
</dbReference>
<dbReference type="PROSITE" id="PS50181">
    <property type="entry name" value="FBOX"/>
    <property type="match status" value="1"/>
</dbReference>
<comment type="caution">
    <text evidence="2">The sequence shown here is derived from an EMBL/GenBank/DDBJ whole genome shotgun (WGS) entry which is preliminary data.</text>
</comment>
<evidence type="ECO:0000259" key="1">
    <source>
        <dbReference type="PROSITE" id="PS50181"/>
    </source>
</evidence>
<organism evidence="2 3">
    <name type="scientific">Acer saccharum</name>
    <name type="common">Sugar maple</name>
    <dbReference type="NCBI Taxonomy" id="4024"/>
    <lineage>
        <taxon>Eukaryota</taxon>
        <taxon>Viridiplantae</taxon>
        <taxon>Streptophyta</taxon>
        <taxon>Embryophyta</taxon>
        <taxon>Tracheophyta</taxon>
        <taxon>Spermatophyta</taxon>
        <taxon>Magnoliopsida</taxon>
        <taxon>eudicotyledons</taxon>
        <taxon>Gunneridae</taxon>
        <taxon>Pentapetalae</taxon>
        <taxon>rosids</taxon>
        <taxon>malvids</taxon>
        <taxon>Sapindales</taxon>
        <taxon>Sapindaceae</taxon>
        <taxon>Hippocastanoideae</taxon>
        <taxon>Acereae</taxon>
        <taxon>Acer</taxon>
    </lineage>
</organism>
<dbReference type="PANTHER" id="PTHR31672">
    <property type="entry name" value="BNACNNG10540D PROTEIN"/>
    <property type="match status" value="1"/>
</dbReference>
<dbReference type="Gene3D" id="1.20.1280.50">
    <property type="match status" value="1"/>
</dbReference>
<dbReference type="SMART" id="SM00256">
    <property type="entry name" value="FBOX"/>
    <property type="match status" value="1"/>
</dbReference>